<reference evidence="1" key="1">
    <citation type="submission" date="2020-07" db="EMBL/GenBank/DDBJ databases">
        <title>Hypervirulent multi-drug resistant Proteus mirabilis strain with mosaic plasmid.</title>
        <authorList>
            <person name="Shelenkov A."/>
            <person name="Mikhaylova Y.V."/>
            <person name="Yanushevich Y.G."/>
            <person name="Petrova L."/>
            <person name="Fomina V."/>
            <person name="Zamyatin M."/>
            <person name="Shagin D."/>
        </authorList>
    </citation>
    <scope>NUCLEOTIDE SEQUENCE</scope>
    <source>
        <strain evidence="1">CriePir89</strain>
    </source>
</reference>
<dbReference type="RefSeq" id="WP_121909441.1">
    <property type="nucleotide sequence ID" value="NZ_CAYQIH010000002.1"/>
</dbReference>
<evidence type="ECO:0000313" key="1">
    <source>
        <dbReference type="EMBL" id="QLJ19395.1"/>
    </source>
</evidence>
<name>A0A7D6A398_PROMI</name>
<dbReference type="AlphaFoldDB" id="A0A7D6A398"/>
<gene>
    <name evidence="1" type="ORF">HZ283_00540</name>
</gene>
<organism evidence="1">
    <name type="scientific">Proteus mirabilis</name>
    <dbReference type="NCBI Taxonomy" id="584"/>
    <lineage>
        <taxon>Bacteria</taxon>
        <taxon>Pseudomonadati</taxon>
        <taxon>Pseudomonadota</taxon>
        <taxon>Gammaproteobacteria</taxon>
        <taxon>Enterobacterales</taxon>
        <taxon>Morganellaceae</taxon>
        <taxon>Proteus</taxon>
    </lineage>
</organism>
<dbReference type="EMBL" id="CP059056">
    <property type="protein sequence ID" value="QLJ19395.1"/>
    <property type="molecule type" value="Genomic_DNA"/>
</dbReference>
<sequence>MTKRDIFSELQEGMNAWSEFNEGEKTLKTHRINVKPLSMTPAEVKAVREKLNLSQAVLLLKMVEKRPDTLIELAGL</sequence>
<accession>A0A7D6A398</accession>
<protein>
    <submittedName>
        <fullName evidence="1">Transcriptional regulator</fullName>
    </submittedName>
</protein>
<proteinExistence type="predicted"/>